<dbReference type="Pfam" id="PF00646">
    <property type="entry name" value="F-box"/>
    <property type="match status" value="1"/>
</dbReference>
<comment type="caution">
    <text evidence="2">The sequence shown here is derived from an EMBL/GenBank/DDBJ whole genome shotgun (WGS) entry which is preliminary data.</text>
</comment>
<dbReference type="EMBL" id="CAJVCH010545757">
    <property type="protein sequence ID" value="CAG7828011.1"/>
    <property type="molecule type" value="Genomic_DNA"/>
</dbReference>
<evidence type="ECO:0000313" key="2">
    <source>
        <dbReference type="EMBL" id="CAG7828011.1"/>
    </source>
</evidence>
<protein>
    <recommendedName>
        <fullName evidence="1">F-box domain-containing protein</fullName>
    </recommendedName>
</protein>
<feature type="domain" description="F-box" evidence="1">
    <location>
        <begin position="5"/>
        <end position="41"/>
    </location>
</feature>
<reference evidence="2" key="1">
    <citation type="submission" date="2021-06" db="EMBL/GenBank/DDBJ databases">
        <authorList>
            <person name="Hodson N. C."/>
            <person name="Mongue J. A."/>
            <person name="Jaron S. K."/>
        </authorList>
    </citation>
    <scope>NUCLEOTIDE SEQUENCE</scope>
</reference>
<dbReference type="InterPro" id="IPR001810">
    <property type="entry name" value="F-box_dom"/>
</dbReference>
<accession>A0A8J2PU27</accession>
<dbReference type="OrthoDB" id="1562877at2759"/>
<gene>
    <name evidence="2" type="ORF">AFUS01_LOCUS37964</name>
</gene>
<evidence type="ECO:0000313" key="3">
    <source>
        <dbReference type="Proteomes" id="UP000708208"/>
    </source>
</evidence>
<keyword evidence="3" id="KW-1185">Reference proteome</keyword>
<organism evidence="2 3">
    <name type="scientific">Allacma fusca</name>
    <dbReference type="NCBI Taxonomy" id="39272"/>
    <lineage>
        <taxon>Eukaryota</taxon>
        <taxon>Metazoa</taxon>
        <taxon>Ecdysozoa</taxon>
        <taxon>Arthropoda</taxon>
        <taxon>Hexapoda</taxon>
        <taxon>Collembola</taxon>
        <taxon>Symphypleona</taxon>
        <taxon>Sminthuridae</taxon>
        <taxon>Allacma</taxon>
    </lineage>
</organism>
<dbReference type="Proteomes" id="UP000708208">
    <property type="component" value="Unassembled WGS sequence"/>
</dbReference>
<dbReference type="AlphaFoldDB" id="A0A8J2PU27"/>
<evidence type="ECO:0000259" key="1">
    <source>
        <dbReference type="PROSITE" id="PS50181"/>
    </source>
</evidence>
<name>A0A8J2PU27_9HEXA</name>
<sequence>MAEEESLFGKLPPELLNNIIVRMPHTDRLQFRLVCKRWNCLSAFGLKFLVNVCDETIQTSMNCNQRVETFYARDLRSPLPLSYRRKVIQNFNFLRRVFFGPNITASNMKKLLEQVQQADTLGFSYEQPPSFSGLQFNNLTCLQFQKIKSGKSESVAFKKLLSNAIFPVLKRFNLVQIDATDFRVYLAIHLFVVNHATSLRNLILNMSPANIKNATVDPRFQRLYESCDIYCDVSKRTSDVNLETLWINSCNFEGLSPWNLSCKLVTAQRNLECLLLDGIYFSQAIERTQVLQIESILVNNRESLKRLKLPLTDLDATLLSRCLKLEEFGAYVSFEQMKTFEILGMIGTFRNGDSLPTSLRMIDMHIPINITEVQWLLRHIPLVDFVLEGCRTQFWSLEILSELWTICISLTNFRSYVRMVSEEMQRLKTYLLETDGINGNVEFNTNSQFTLVDVLIDRAIYTG</sequence>
<proteinExistence type="predicted"/>
<dbReference type="PROSITE" id="PS50181">
    <property type="entry name" value="FBOX"/>
    <property type="match status" value="1"/>
</dbReference>
<dbReference type="SMART" id="SM00256">
    <property type="entry name" value="FBOX"/>
    <property type="match status" value="1"/>
</dbReference>